<reference evidence="4" key="1">
    <citation type="submission" date="2019-09" db="EMBL/GenBank/DDBJ databases">
        <title>Antimicrobial potential of Antarctic Bacteria.</title>
        <authorList>
            <person name="Benaud N."/>
            <person name="Edwards R.J."/>
            <person name="Ferrari B.C."/>
        </authorList>
    </citation>
    <scope>NUCLEOTIDE SEQUENCE [LARGE SCALE GENOMIC DNA]</scope>
    <source>
        <strain evidence="4">INR9</strain>
    </source>
</reference>
<dbReference type="RefSeq" id="WP_185275492.1">
    <property type="nucleotide sequence ID" value="NZ_CP043641.1"/>
</dbReference>
<dbReference type="SUPFAM" id="SSF55961">
    <property type="entry name" value="Bet v1-like"/>
    <property type="match status" value="1"/>
</dbReference>
<protein>
    <recommendedName>
        <fullName evidence="2">Activator of Hsp90 ATPase homologue 1/2-like C-terminal domain-containing protein</fullName>
    </recommendedName>
</protein>
<dbReference type="InterPro" id="IPR023393">
    <property type="entry name" value="START-like_dom_sf"/>
</dbReference>
<evidence type="ECO:0000256" key="1">
    <source>
        <dbReference type="ARBA" id="ARBA00006817"/>
    </source>
</evidence>
<dbReference type="Pfam" id="PF08327">
    <property type="entry name" value="AHSA1"/>
    <property type="match status" value="1"/>
</dbReference>
<name>A0A7G6YC35_9MICO</name>
<evidence type="ECO:0000313" key="4">
    <source>
        <dbReference type="Proteomes" id="UP000515511"/>
    </source>
</evidence>
<dbReference type="AlphaFoldDB" id="A0A7G6YC35"/>
<feature type="domain" description="Activator of Hsp90 ATPase homologue 1/2-like C-terminal" evidence="2">
    <location>
        <begin position="25"/>
        <end position="139"/>
    </location>
</feature>
<sequence length="184" mass="20806">MMPQPTGRLVRKDDGVYVVLDRIFKAPIEEVWTYFSRSPRLAEWIGEYTGTGSTGAVKFRMNAEGDGAEWQNVAVMVCDAPHRLHVDVGKAPDSLVMFVHLTEASGHTTVTFGQRLRAIGSSADYCIGWDYYLDRLVAAHNGKELPNWDDYYPAMREHYETLCRELDHDIRAEHLTAQRNGTTG</sequence>
<dbReference type="EMBL" id="CP043641">
    <property type="protein sequence ID" value="QNE36050.1"/>
    <property type="molecule type" value="Genomic_DNA"/>
</dbReference>
<organism evidence="3 4">
    <name type="scientific">Leifsonia shinshuensis</name>
    <dbReference type="NCBI Taxonomy" id="150026"/>
    <lineage>
        <taxon>Bacteria</taxon>
        <taxon>Bacillati</taxon>
        <taxon>Actinomycetota</taxon>
        <taxon>Actinomycetes</taxon>
        <taxon>Micrococcales</taxon>
        <taxon>Microbacteriaceae</taxon>
        <taxon>Leifsonia</taxon>
    </lineage>
</organism>
<evidence type="ECO:0000313" key="3">
    <source>
        <dbReference type="EMBL" id="QNE36050.1"/>
    </source>
</evidence>
<dbReference type="Gene3D" id="3.30.530.20">
    <property type="match status" value="1"/>
</dbReference>
<evidence type="ECO:0000259" key="2">
    <source>
        <dbReference type="Pfam" id="PF08327"/>
    </source>
</evidence>
<dbReference type="KEGG" id="lse:F1C12_13560"/>
<dbReference type="InterPro" id="IPR013538">
    <property type="entry name" value="ASHA1/2-like_C"/>
</dbReference>
<comment type="similarity">
    <text evidence="1">Belongs to the AHA1 family.</text>
</comment>
<gene>
    <name evidence="3" type="ORF">F1C12_13560</name>
</gene>
<accession>A0A7G6YC35</accession>
<proteinExistence type="inferred from homology"/>
<dbReference type="Proteomes" id="UP000515511">
    <property type="component" value="Chromosome"/>
</dbReference>